<accession>A0A4Y7SIU1</accession>
<comment type="caution">
    <text evidence="2">The sequence shown here is derived from an EMBL/GenBank/DDBJ whole genome shotgun (WGS) entry which is preliminary data.</text>
</comment>
<feature type="region of interest" description="Disordered" evidence="1">
    <location>
        <begin position="176"/>
        <end position="226"/>
    </location>
</feature>
<gene>
    <name evidence="2" type="ORF">FA13DRAFT_1830218</name>
</gene>
<evidence type="ECO:0000313" key="3">
    <source>
        <dbReference type="Proteomes" id="UP000298030"/>
    </source>
</evidence>
<dbReference type="EMBL" id="QPFP01000105">
    <property type="protein sequence ID" value="TEB21671.1"/>
    <property type="molecule type" value="Genomic_DNA"/>
</dbReference>
<protein>
    <submittedName>
        <fullName evidence="2">Uncharacterized protein</fullName>
    </submittedName>
</protein>
<proteinExistence type="predicted"/>
<evidence type="ECO:0000256" key="1">
    <source>
        <dbReference type="SAM" id="MobiDB-lite"/>
    </source>
</evidence>
<dbReference type="Proteomes" id="UP000298030">
    <property type="component" value="Unassembled WGS sequence"/>
</dbReference>
<keyword evidence="3" id="KW-1185">Reference proteome</keyword>
<name>A0A4Y7SIU1_COPMI</name>
<organism evidence="2 3">
    <name type="scientific">Coprinellus micaceus</name>
    <name type="common">Glistening ink-cap mushroom</name>
    <name type="synonym">Coprinus micaceus</name>
    <dbReference type="NCBI Taxonomy" id="71717"/>
    <lineage>
        <taxon>Eukaryota</taxon>
        <taxon>Fungi</taxon>
        <taxon>Dikarya</taxon>
        <taxon>Basidiomycota</taxon>
        <taxon>Agaricomycotina</taxon>
        <taxon>Agaricomycetes</taxon>
        <taxon>Agaricomycetidae</taxon>
        <taxon>Agaricales</taxon>
        <taxon>Agaricineae</taxon>
        <taxon>Psathyrellaceae</taxon>
        <taxon>Coprinellus</taxon>
    </lineage>
</organism>
<sequence>MQAPIICPLMISAPMHGMGHSLIETTPITQESTVPNLVNEAAGMASLEDNGLKCSQKGSAANDTDDTSLPATRVILLRANRYRIKILEPLHSLRHLFLSCDSQKPPAGVQNDVVWFDSPHAVPAMIEVGSHLEAFIGGTKYDIQVVEDLGEVFQIPRKPVCFTVVSSSDEEVSENARSLRGDWWSGTSDTEAGNTDNSDSEDSAESAEMSSARSTPGTSGQTLARSLNLSKEDLGYDIGKFLEGLPSPEGS</sequence>
<feature type="compositionally biased region" description="Polar residues" evidence="1">
    <location>
        <begin position="215"/>
        <end position="226"/>
    </location>
</feature>
<evidence type="ECO:0000313" key="2">
    <source>
        <dbReference type="EMBL" id="TEB21671.1"/>
    </source>
</evidence>
<feature type="compositionally biased region" description="Polar residues" evidence="1">
    <location>
        <begin position="185"/>
        <end position="195"/>
    </location>
</feature>
<dbReference type="AlphaFoldDB" id="A0A4Y7SIU1"/>
<reference evidence="2 3" key="1">
    <citation type="journal article" date="2019" name="Nat. Ecol. Evol.">
        <title>Megaphylogeny resolves global patterns of mushroom evolution.</title>
        <authorList>
            <person name="Varga T."/>
            <person name="Krizsan K."/>
            <person name="Foldi C."/>
            <person name="Dima B."/>
            <person name="Sanchez-Garcia M."/>
            <person name="Sanchez-Ramirez S."/>
            <person name="Szollosi G.J."/>
            <person name="Szarkandi J.G."/>
            <person name="Papp V."/>
            <person name="Albert L."/>
            <person name="Andreopoulos W."/>
            <person name="Angelini C."/>
            <person name="Antonin V."/>
            <person name="Barry K.W."/>
            <person name="Bougher N.L."/>
            <person name="Buchanan P."/>
            <person name="Buyck B."/>
            <person name="Bense V."/>
            <person name="Catcheside P."/>
            <person name="Chovatia M."/>
            <person name="Cooper J."/>
            <person name="Damon W."/>
            <person name="Desjardin D."/>
            <person name="Finy P."/>
            <person name="Geml J."/>
            <person name="Haridas S."/>
            <person name="Hughes K."/>
            <person name="Justo A."/>
            <person name="Karasinski D."/>
            <person name="Kautmanova I."/>
            <person name="Kiss B."/>
            <person name="Kocsube S."/>
            <person name="Kotiranta H."/>
            <person name="LaButti K.M."/>
            <person name="Lechner B.E."/>
            <person name="Liimatainen K."/>
            <person name="Lipzen A."/>
            <person name="Lukacs Z."/>
            <person name="Mihaltcheva S."/>
            <person name="Morgado L.N."/>
            <person name="Niskanen T."/>
            <person name="Noordeloos M.E."/>
            <person name="Ohm R.A."/>
            <person name="Ortiz-Santana B."/>
            <person name="Ovrebo C."/>
            <person name="Racz N."/>
            <person name="Riley R."/>
            <person name="Savchenko A."/>
            <person name="Shiryaev A."/>
            <person name="Soop K."/>
            <person name="Spirin V."/>
            <person name="Szebenyi C."/>
            <person name="Tomsovsky M."/>
            <person name="Tulloss R.E."/>
            <person name="Uehling J."/>
            <person name="Grigoriev I.V."/>
            <person name="Vagvolgyi C."/>
            <person name="Papp T."/>
            <person name="Martin F.M."/>
            <person name="Miettinen O."/>
            <person name="Hibbett D.S."/>
            <person name="Nagy L.G."/>
        </authorList>
    </citation>
    <scope>NUCLEOTIDE SEQUENCE [LARGE SCALE GENOMIC DNA]</scope>
    <source>
        <strain evidence="2 3">FP101781</strain>
    </source>
</reference>